<dbReference type="InterPro" id="IPR019004">
    <property type="entry name" value="YqeY/Aim41"/>
</dbReference>
<dbReference type="EMBL" id="GU260703">
    <property type="protein sequence ID" value="ADC35890.1"/>
    <property type="molecule type" value="Genomic_DNA"/>
</dbReference>
<dbReference type="SUPFAM" id="SSF89095">
    <property type="entry name" value="GatB/YqeY motif"/>
    <property type="match status" value="1"/>
</dbReference>
<dbReference type="GO" id="GO:0016884">
    <property type="term" value="F:carbon-nitrogen ligase activity, with glutamine as amido-N-donor"/>
    <property type="evidence" value="ECO:0007669"/>
    <property type="project" value="InterPro"/>
</dbReference>
<reference evidence="1" key="2">
    <citation type="journal article" date="2010" name="Appl. Environ. Microbiol.">
        <title>Comparative analysis of acidobacterial genomic fragments from terrestrial and aquatic metagenomic libraries, with emphasis on acidobacteria subdivision 6.</title>
        <authorList>
            <person name="Kielak A.M."/>
            <person name="van Veen J.A."/>
            <person name="Kowalchuk G.A."/>
        </authorList>
    </citation>
    <scope>NUCLEOTIDE SEQUENCE</scope>
</reference>
<sequence length="154" mass="16523">MGEIMTLIDRIQQDMTAAMKAREEARLGALRMIKAALMKQKVDTPKPLDETAEMQVLKSLIKQRADAAEMYRNAGRGEQADKEEAEKALIESYLPAGATEAEIDAAVSEALAETGATTAKQMGVVMKSAQARLKGKTVDGKALSEKVKAKLSAG</sequence>
<proteinExistence type="predicted"/>
<dbReference type="Gene3D" id="1.10.1510.10">
    <property type="entry name" value="Uncharacterised protein YqeY/AIM41 PF09424, N-terminal domain"/>
    <property type="match status" value="1"/>
</dbReference>
<dbReference type="PANTHER" id="PTHR28055:SF1">
    <property type="entry name" value="ALTERED INHERITANCE OF MITOCHONDRIA PROTEIN 41, MITOCHONDRIAL"/>
    <property type="match status" value="1"/>
</dbReference>
<dbReference type="InterPro" id="IPR003789">
    <property type="entry name" value="Asn/Gln_tRNA_amidoTrase-B-like"/>
</dbReference>
<dbReference type="Gene3D" id="1.10.10.410">
    <property type="match status" value="1"/>
</dbReference>
<reference evidence="1" key="1">
    <citation type="submission" date="2009-12" db="EMBL/GenBank/DDBJ databases">
        <authorList>
            <person name="Kielak A."/>
            <person name="van Veen J.A."/>
            <person name="Kowalchuk G.A."/>
        </authorList>
    </citation>
    <scope>NUCLEOTIDE SEQUENCE</scope>
</reference>
<dbReference type="InterPro" id="IPR042184">
    <property type="entry name" value="YqeY/Aim41_N"/>
</dbReference>
<name>E3T6E6_9BACT</name>
<dbReference type="PANTHER" id="PTHR28055">
    <property type="entry name" value="ALTERED INHERITANCE OF MITOCHONDRIA PROTEIN 41, MITOCHONDRIAL"/>
    <property type="match status" value="1"/>
</dbReference>
<dbReference type="InterPro" id="IPR023168">
    <property type="entry name" value="GatB_Yqey_C_2"/>
</dbReference>
<evidence type="ECO:0000313" key="1">
    <source>
        <dbReference type="EMBL" id="ADC35890.1"/>
    </source>
</evidence>
<dbReference type="AlphaFoldDB" id="E3T6E6"/>
<dbReference type="Pfam" id="PF09424">
    <property type="entry name" value="YqeY"/>
    <property type="match status" value="1"/>
</dbReference>
<organism evidence="1">
    <name type="scientific">uncultured bacterium 246</name>
    <dbReference type="NCBI Taxonomy" id="698384"/>
    <lineage>
        <taxon>Bacteria</taxon>
        <taxon>environmental samples</taxon>
    </lineage>
</organism>
<accession>E3T6E6</accession>
<evidence type="ECO:0008006" key="2">
    <source>
        <dbReference type="Google" id="ProtNLM"/>
    </source>
</evidence>
<protein>
    <recommendedName>
        <fullName evidence="2">Glutamyl-tRNA amidotransferase</fullName>
    </recommendedName>
</protein>